<sequence length="138" mass="15636">MQIDTSQFPLVWMCFNTPSADANASPFADFEALLARKTVFVLLNDEGLDKGDHEHSSEDMKQTSRWMKQHKSELTAFVKAAIYIEPNLAKRVATKAFALVYEKFWGYPMLMVASKDEALTLAETLLSDQKRAVEQSNQ</sequence>
<proteinExistence type="predicted"/>
<dbReference type="EMBL" id="JBHRSE010000069">
    <property type="protein sequence ID" value="MFC3024375.1"/>
    <property type="molecule type" value="Genomic_DNA"/>
</dbReference>
<comment type="caution">
    <text evidence="1">The sequence shown here is derived from an EMBL/GenBank/DDBJ whole genome shotgun (WGS) entry which is preliminary data.</text>
</comment>
<dbReference type="Proteomes" id="UP001595384">
    <property type="component" value="Unassembled WGS sequence"/>
</dbReference>
<keyword evidence="2" id="KW-1185">Reference proteome</keyword>
<dbReference type="RefSeq" id="WP_123015785.1">
    <property type="nucleotide sequence ID" value="NZ_AP024911.1"/>
</dbReference>
<organism evidence="1 2">
    <name type="scientific">Vibrio zhugei</name>
    <dbReference type="NCBI Taxonomy" id="2479546"/>
    <lineage>
        <taxon>Bacteria</taxon>
        <taxon>Pseudomonadati</taxon>
        <taxon>Pseudomonadota</taxon>
        <taxon>Gammaproteobacteria</taxon>
        <taxon>Vibrionales</taxon>
        <taxon>Vibrionaceae</taxon>
        <taxon>Vibrio</taxon>
    </lineage>
</organism>
<name>A0ABV7CCX5_9VIBR</name>
<protein>
    <recommendedName>
        <fullName evidence="3">ATP--cob(I)alamin adenosyltransferase</fullName>
    </recommendedName>
</protein>
<evidence type="ECO:0008006" key="3">
    <source>
        <dbReference type="Google" id="ProtNLM"/>
    </source>
</evidence>
<evidence type="ECO:0000313" key="2">
    <source>
        <dbReference type="Proteomes" id="UP001595384"/>
    </source>
</evidence>
<evidence type="ECO:0000313" key="1">
    <source>
        <dbReference type="EMBL" id="MFC3024375.1"/>
    </source>
</evidence>
<reference evidence="2" key="1">
    <citation type="journal article" date="2019" name="Int. J. Syst. Evol. Microbiol.">
        <title>The Global Catalogue of Microorganisms (GCM) 10K type strain sequencing project: providing services to taxonomists for standard genome sequencing and annotation.</title>
        <authorList>
            <consortium name="The Broad Institute Genomics Platform"/>
            <consortium name="The Broad Institute Genome Sequencing Center for Infectious Disease"/>
            <person name="Wu L."/>
            <person name="Ma J."/>
        </authorList>
    </citation>
    <scope>NUCLEOTIDE SEQUENCE [LARGE SCALE GENOMIC DNA]</scope>
    <source>
        <strain evidence="2">KCTC 62784</strain>
    </source>
</reference>
<gene>
    <name evidence="1" type="ORF">ACFODT_11125</name>
</gene>
<accession>A0ABV7CCX5</accession>